<feature type="domain" description="Aminotransferase class I/classII large" evidence="6">
    <location>
        <begin position="342"/>
        <end position="459"/>
    </location>
</feature>
<evidence type="ECO:0000256" key="1">
    <source>
        <dbReference type="ARBA" id="ARBA00001933"/>
    </source>
</evidence>
<gene>
    <name evidence="7" type="ORF">RHSIM_Rhsim01G0288900</name>
</gene>
<evidence type="ECO:0000313" key="7">
    <source>
        <dbReference type="EMBL" id="KAF7153146.1"/>
    </source>
</evidence>
<dbReference type="InterPro" id="IPR004839">
    <property type="entry name" value="Aminotransferase_I/II_large"/>
</dbReference>
<evidence type="ECO:0000313" key="8">
    <source>
        <dbReference type="Proteomes" id="UP000626092"/>
    </source>
</evidence>
<dbReference type="GO" id="GO:0005737">
    <property type="term" value="C:cytoplasm"/>
    <property type="evidence" value="ECO:0007669"/>
    <property type="project" value="TreeGrafter"/>
</dbReference>
<evidence type="ECO:0000256" key="3">
    <source>
        <dbReference type="ARBA" id="ARBA00022679"/>
    </source>
</evidence>
<dbReference type="Proteomes" id="UP000626092">
    <property type="component" value="Unassembled WGS sequence"/>
</dbReference>
<dbReference type="SUPFAM" id="SSF53383">
    <property type="entry name" value="PLP-dependent transferases"/>
    <property type="match status" value="3"/>
</dbReference>
<evidence type="ECO:0000259" key="6">
    <source>
        <dbReference type="Pfam" id="PF00155"/>
    </source>
</evidence>
<keyword evidence="4" id="KW-0663">Pyridoxal phosphate</keyword>
<dbReference type="EMBL" id="WJXA01000001">
    <property type="protein sequence ID" value="KAF7153146.1"/>
    <property type="molecule type" value="Genomic_DNA"/>
</dbReference>
<dbReference type="GO" id="GO:0030170">
    <property type="term" value="F:pyridoxal phosphate binding"/>
    <property type="evidence" value="ECO:0007669"/>
    <property type="project" value="InterPro"/>
</dbReference>
<dbReference type="PROSITE" id="PS51257">
    <property type="entry name" value="PROKAR_LIPOPROTEIN"/>
    <property type="match status" value="1"/>
</dbReference>
<evidence type="ECO:0000256" key="5">
    <source>
        <dbReference type="SAM" id="MobiDB-lite"/>
    </source>
</evidence>
<feature type="domain" description="Aminotransferase class I/classII large" evidence="6">
    <location>
        <begin position="117"/>
        <end position="282"/>
    </location>
</feature>
<dbReference type="GO" id="GO:0016212">
    <property type="term" value="F:kynurenine-oxoglutarate transaminase activity"/>
    <property type="evidence" value="ECO:0007669"/>
    <property type="project" value="TreeGrafter"/>
</dbReference>
<name>A0A834HS60_RHOSS</name>
<dbReference type="CDD" id="cd00609">
    <property type="entry name" value="AAT_like"/>
    <property type="match status" value="1"/>
</dbReference>
<dbReference type="Gene3D" id="3.90.1150.10">
    <property type="entry name" value="Aspartate Aminotransferase, domain 1"/>
    <property type="match status" value="2"/>
</dbReference>
<dbReference type="Gene3D" id="3.40.640.10">
    <property type="entry name" value="Type I PLP-dependent aspartate aminotransferase-like (Major domain)"/>
    <property type="match status" value="3"/>
</dbReference>
<organism evidence="7 8">
    <name type="scientific">Rhododendron simsii</name>
    <name type="common">Sims's rhododendron</name>
    <dbReference type="NCBI Taxonomy" id="118357"/>
    <lineage>
        <taxon>Eukaryota</taxon>
        <taxon>Viridiplantae</taxon>
        <taxon>Streptophyta</taxon>
        <taxon>Embryophyta</taxon>
        <taxon>Tracheophyta</taxon>
        <taxon>Spermatophyta</taxon>
        <taxon>Magnoliopsida</taxon>
        <taxon>eudicotyledons</taxon>
        <taxon>Gunneridae</taxon>
        <taxon>Pentapetalae</taxon>
        <taxon>asterids</taxon>
        <taxon>Ericales</taxon>
        <taxon>Ericaceae</taxon>
        <taxon>Ericoideae</taxon>
        <taxon>Rhodoreae</taxon>
        <taxon>Rhododendron</taxon>
    </lineage>
</organism>
<keyword evidence="3" id="KW-0808">Transferase</keyword>
<dbReference type="PANTHER" id="PTHR43807">
    <property type="entry name" value="FI04487P"/>
    <property type="match status" value="1"/>
</dbReference>
<proteinExistence type="predicted"/>
<dbReference type="InterPro" id="IPR015421">
    <property type="entry name" value="PyrdxlP-dep_Trfase_major"/>
</dbReference>
<dbReference type="InterPro" id="IPR015422">
    <property type="entry name" value="PyrdxlP-dep_Trfase_small"/>
</dbReference>
<comment type="caution">
    <text evidence="7">The sequence shown here is derived from an EMBL/GenBank/DDBJ whole genome shotgun (WGS) entry which is preliminary data.</text>
</comment>
<protein>
    <recommendedName>
        <fullName evidence="6">Aminotransferase class I/classII large domain-containing protein</fullName>
    </recommendedName>
</protein>
<evidence type="ECO:0000256" key="2">
    <source>
        <dbReference type="ARBA" id="ARBA00022576"/>
    </source>
</evidence>
<dbReference type="AlphaFoldDB" id="A0A834HS60"/>
<feature type="region of interest" description="Disordered" evidence="5">
    <location>
        <begin position="547"/>
        <end position="582"/>
    </location>
</feature>
<dbReference type="InterPro" id="IPR015424">
    <property type="entry name" value="PyrdxlP-dep_Trfase"/>
</dbReference>
<accession>A0A834HS60</accession>
<dbReference type="InterPro" id="IPR051326">
    <property type="entry name" value="Kynurenine-oxoglutarate_AT"/>
</dbReference>
<dbReference type="OrthoDB" id="2414662at2759"/>
<sequence length="582" mass="65019">MEEKLSAVAKTLKPSPIQQLSLLAQSCNAVNLAEGFPDFPAPSHIKDAAVSAINSDFNQYRGFRFVIGRSLGYISASGSYTFLIILDLTHLREFEAFAQFTSDIDKRHVQGICDHVAKIIKYMHGLDVEPLTDIAICCGQSEAFAATMFALLDKGDEVVLFDPSYETYETCIKLAGGVPVYVPLDPPCWTLDADKLMKSLTVKTKAIVLNSPHNPTGKVFTKDELETVAGACHTRDLLAITDEVYEHITYDKKKHISLASLPGMQKRTIITSSLSKTYSVTGMLQYLTYQTCSISCKGWEITCSSMILLKYLYHSYIVCLLLVGKDFFCSFWICILSTCVCSLSGWRVGWAVASACIASAIRNIHIKLTDSAPAPFQEAALTALRSPLEYFELLRRDYESRRDYTVKLLSGVGFQVQFKPEGSFFLFVELPENCVVSDVEFVEELIKQAGVVAVPGSGFFHRNLYLDKLFPADYSYQKRYIRYKFKAICHFCSRHDLRTMATEKARDEISCGNTGSNQDCAAERMSNYRENVECHLGKMLAQRAVFGSSHRRAGGRKVGTNDARMSPSRLSRVSLPDESQNK</sequence>
<keyword evidence="2" id="KW-0032">Aminotransferase</keyword>
<dbReference type="Pfam" id="PF00155">
    <property type="entry name" value="Aminotran_1_2"/>
    <property type="match status" value="2"/>
</dbReference>
<dbReference type="PANTHER" id="PTHR43807:SF12">
    <property type="entry name" value="AMINOTRANSFERASE, CLASSES I AND II FAMILY PROTEIN, EXPRESSED"/>
    <property type="match status" value="1"/>
</dbReference>
<evidence type="ECO:0000256" key="4">
    <source>
        <dbReference type="ARBA" id="ARBA00022898"/>
    </source>
</evidence>
<reference evidence="7" key="1">
    <citation type="submission" date="2019-11" db="EMBL/GenBank/DDBJ databases">
        <authorList>
            <person name="Liu Y."/>
            <person name="Hou J."/>
            <person name="Li T.-Q."/>
            <person name="Guan C.-H."/>
            <person name="Wu X."/>
            <person name="Wu H.-Z."/>
            <person name="Ling F."/>
            <person name="Zhang R."/>
            <person name="Shi X.-G."/>
            <person name="Ren J.-P."/>
            <person name="Chen E.-F."/>
            <person name="Sun J.-M."/>
        </authorList>
    </citation>
    <scope>NUCLEOTIDE SEQUENCE</scope>
    <source>
        <strain evidence="7">Adult_tree_wgs_1</strain>
        <tissue evidence="7">Leaves</tissue>
    </source>
</reference>
<comment type="cofactor">
    <cofactor evidence="1">
        <name>pyridoxal 5'-phosphate</name>
        <dbReference type="ChEBI" id="CHEBI:597326"/>
    </cofactor>
</comment>
<keyword evidence="8" id="KW-1185">Reference proteome</keyword>